<dbReference type="EMBL" id="SWKV01000196">
    <property type="protein sequence ID" value="KAF3031141.1"/>
    <property type="molecule type" value="Genomic_DNA"/>
</dbReference>
<dbReference type="GO" id="GO:0020037">
    <property type="term" value="F:heme binding"/>
    <property type="evidence" value="ECO:0007669"/>
    <property type="project" value="InterPro"/>
</dbReference>
<dbReference type="Gene3D" id="1.10.630.10">
    <property type="entry name" value="Cytochrome P450"/>
    <property type="match status" value="1"/>
</dbReference>
<evidence type="ECO:0000256" key="2">
    <source>
        <dbReference type="PIRSR" id="PIRSR602401-1"/>
    </source>
</evidence>
<organism evidence="3 4">
    <name type="scientific">Didymella heteroderae</name>
    <dbReference type="NCBI Taxonomy" id="1769908"/>
    <lineage>
        <taxon>Eukaryota</taxon>
        <taxon>Fungi</taxon>
        <taxon>Dikarya</taxon>
        <taxon>Ascomycota</taxon>
        <taxon>Pezizomycotina</taxon>
        <taxon>Dothideomycetes</taxon>
        <taxon>Pleosporomycetidae</taxon>
        <taxon>Pleosporales</taxon>
        <taxon>Pleosporineae</taxon>
        <taxon>Didymellaceae</taxon>
        <taxon>Didymella</taxon>
    </lineage>
</organism>
<evidence type="ECO:0000256" key="1">
    <source>
        <dbReference type="ARBA" id="ARBA00010617"/>
    </source>
</evidence>
<feature type="binding site" description="axial binding residue" evidence="2">
    <location>
        <position position="382"/>
    </location>
    <ligand>
        <name>heme</name>
        <dbReference type="ChEBI" id="CHEBI:30413"/>
    </ligand>
    <ligandPart>
        <name>Fe</name>
        <dbReference type="ChEBI" id="CHEBI:18248"/>
    </ligandPart>
</feature>
<dbReference type="InterPro" id="IPR036396">
    <property type="entry name" value="Cyt_P450_sf"/>
</dbReference>
<evidence type="ECO:0008006" key="5">
    <source>
        <dbReference type="Google" id="ProtNLM"/>
    </source>
</evidence>
<dbReference type="OrthoDB" id="1470350at2759"/>
<sequence length="444" mass="51167">MKSGQLHQQLKEFHSAYGPVVRIAPDELSYADERAWEDIYRKRTFFRNKTWFMRSSADEPHSIFTYREDYHARFKKAFAPGFLDRSLQQQAPVVEAYTDSFIKQMRAFSCKSVDMTRWFNYYTFDLAGDLLFGESFGCLEQEKEHEWVRTAQDFGKSAALIAVLNFYWPLSVLFRYFLPRETLRRAKMHRQMSDERAQRRLGCKTDRADFVASAMAKGSGDRSGSIRDDEWAVNMAVFVVAASETTSSALTAILRELLTHPRILDETTREVRKAFSSEEDISMRPASKLNGLQQLDAVVREGLRLNPPVAIGVPRVTPEGGETVCGKWVPGGTYVTYNQYPANRQEYNFSNANGFDPGRFLRQDPRDKIKSLQPFIVGRHDCIGRKFANAQMRLVLARLLWAFDMRLADPKAQWDWGKQNTYVLWDKQPLNVIMTLAPQTTHVS</sequence>
<dbReference type="GO" id="GO:0005506">
    <property type="term" value="F:iron ion binding"/>
    <property type="evidence" value="ECO:0007669"/>
    <property type="project" value="InterPro"/>
</dbReference>
<accession>A0A9P4WFY6</accession>
<dbReference type="Pfam" id="PF00067">
    <property type="entry name" value="p450"/>
    <property type="match status" value="1"/>
</dbReference>
<comment type="caution">
    <text evidence="3">The sequence shown here is derived from an EMBL/GenBank/DDBJ whole genome shotgun (WGS) entry which is preliminary data.</text>
</comment>
<protein>
    <recommendedName>
        <fullName evidence="5">Cytochrome P450</fullName>
    </recommendedName>
</protein>
<evidence type="ECO:0000313" key="4">
    <source>
        <dbReference type="Proteomes" id="UP000758155"/>
    </source>
</evidence>
<comment type="similarity">
    <text evidence="1">Belongs to the cytochrome P450 family.</text>
</comment>
<reference evidence="3" key="1">
    <citation type="submission" date="2019-04" db="EMBL/GenBank/DDBJ databases">
        <title>Sequencing of skin fungus with MAO and IRED activity.</title>
        <authorList>
            <person name="Marsaioli A.J."/>
            <person name="Bonatto J.M.C."/>
            <person name="Reis Junior O."/>
        </authorList>
    </citation>
    <scope>NUCLEOTIDE SEQUENCE</scope>
    <source>
        <strain evidence="3">28M1</strain>
    </source>
</reference>
<dbReference type="PANTHER" id="PTHR24305">
    <property type="entry name" value="CYTOCHROME P450"/>
    <property type="match status" value="1"/>
</dbReference>
<dbReference type="InterPro" id="IPR001128">
    <property type="entry name" value="Cyt_P450"/>
</dbReference>
<keyword evidence="2" id="KW-0349">Heme</keyword>
<dbReference type="PRINTS" id="PR00463">
    <property type="entry name" value="EP450I"/>
</dbReference>
<keyword evidence="2" id="KW-0408">Iron</keyword>
<dbReference type="AlphaFoldDB" id="A0A9P4WFY6"/>
<proteinExistence type="inferred from homology"/>
<comment type="cofactor">
    <cofactor evidence="2">
        <name>heme</name>
        <dbReference type="ChEBI" id="CHEBI:30413"/>
    </cofactor>
</comment>
<keyword evidence="2" id="KW-0479">Metal-binding</keyword>
<keyword evidence="4" id="KW-1185">Reference proteome</keyword>
<dbReference type="SUPFAM" id="SSF48264">
    <property type="entry name" value="Cytochrome P450"/>
    <property type="match status" value="1"/>
</dbReference>
<dbReference type="PANTHER" id="PTHR24305:SF166">
    <property type="entry name" value="CYTOCHROME P450 12A4, MITOCHONDRIAL-RELATED"/>
    <property type="match status" value="1"/>
</dbReference>
<dbReference type="InterPro" id="IPR050121">
    <property type="entry name" value="Cytochrome_P450_monoxygenase"/>
</dbReference>
<dbReference type="GO" id="GO:0004497">
    <property type="term" value="F:monooxygenase activity"/>
    <property type="evidence" value="ECO:0007669"/>
    <property type="project" value="InterPro"/>
</dbReference>
<gene>
    <name evidence="3" type="ORF">E8E12_000888</name>
</gene>
<name>A0A9P4WFY6_9PLEO</name>
<dbReference type="PRINTS" id="PR00385">
    <property type="entry name" value="P450"/>
</dbReference>
<evidence type="ECO:0000313" key="3">
    <source>
        <dbReference type="EMBL" id="KAF3031141.1"/>
    </source>
</evidence>
<dbReference type="GO" id="GO:0016705">
    <property type="term" value="F:oxidoreductase activity, acting on paired donors, with incorporation or reduction of molecular oxygen"/>
    <property type="evidence" value="ECO:0007669"/>
    <property type="project" value="InterPro"/>
</dbReference>
<dbReference type="InterPro" id="IPR002401">
    <property type="entry name" value="Cyt_P450_E_grp-I"/>
</dbReference>
<dbReference type="Proteomes" id="UP000758155">
    <property type="component" value="Unassembled WGS sequence"/>
</dbReference>
<dbReference type="CDD" id="cd11058">
    <property type="entry name" value="CYP60B-like"/>
    <property type="match status" value="1"/>
</dbReference>